<dbReference type="Gene3D" id="1.20.1050.10">
    <property type="match status" value="1"/>
</dbReference>
<dbReference type="GO" id="GO:0006749">
    <property type="term" value="P:glutathione metabolic process"/>
    <property type="evidence" value="ECO:0007669"/>
    <property type="project" value="TreeGrafter"/>
</dbReference>
<dbReference type="GO" id="GO:0045174">
    <property type="term" value="F:glutathione dehydrogenase (ascorbate) activity"/>
    <property type="evidence" value="ECO:0007669"/>
    <property type="project" value="UniProtKB-ARBA"/>
</dbReference>
<keyword evidence="2" id="KW-0560">Oxidoreductase</keyword>
<dbReference type="EC" id="2.5.1.18" evidence="5"/>
<dbReference type="Gene3D" id="3.40.30.10">
    <property type="entry name" value="Glutaredoxin"/>
    <property type="match status" value="1"/>
</dbReference>
<organism evidence="5">
    <name type="scientific">Apolygus lucorum</name>
    <name type="common">Small green plant bug</name>
    <name type="synonym">Lygocoris lucorum</name>
    <dbReference type="NCBI Taxonomy" id="248454"/>
    <lineage>
        <taxon>Eukaryota</taxon>
        <taxon>Metazoa</taxon>
        <taxon>Ecdysozoa</taxon>
        <taxon>Arthropoda</taxon>
        <taxon>Hexapoda</taxon>
        <taxon>Insecta</taxon>
        <taxon>Pterygota</taxon>
        <taxon>Neoptera</taxon>
        <taxon>Paraneoptera</taxon>
        <taxon>Hemiptera</taxon>
        <taxon>Heteroptera</taxon>
        <taxon>Panheteroptera</taxon>
        <taxon>Cimicomorpha</taxon>
        <taxon>Miridae</taxon>
        <taxon>Mirini</taxon>
        <taxon>Apolygus</taxon>
    </lineage>
</organism>
<dbReference type="InterPro" id="IPR004045">
    <property type="entry name" value="Glutathione_S-Trfase_N"/>
</dbReference>
<dbReference type="PANTHER" id="PTHR43968">
    <property type="match status" value="1"/>
</dbReference>
<feature type="domain" description="GST N-terminal" evidence="3">
    <location>
        <begin position="18"/>
        <end position="106"/>
    </location>
</feature>
<comment type="similarity">
    <text evidence="1">Belongs to the GST superfamily. Omega family.</text>
</comment>
<sequence length="212" mass="24192">MPTYKLIYFNFNSMLEPGKLRKYTMRFCPYAQRVHLVLLAKKIPHDIVYINLKEGKGPWYLAKYPAGKVPAIVVNGLVNAYAGKADSLYPKNPRQRAIVDQRLNFDIGTLFPRYSNLYFPMLFRGDEYNQVENADKLNVEAGWLNIFLEKSAFVAGDNPYDWEDIDETGAQMLADFLKIEDEAVGYVSPEPPDHATFIKSHKAGTPNYDGIL</sequence>
<dbReference type="GO" id="GO:0004364">
    <property type="term" value="F:glutathione transferase activity"/>
    <property type="evidence" value="ECO:0007669"/>
    <property type="project" value="UniProtKB-EC"/>
</dbReference>
<evidence type="ECO:0000256" key="1">
    <source>
        <dbReference type="ARBA" id="ARBA00011067"/>
    </source>
</evidence>
<feature type="domain" description="GST C-terminal" evidence="4">
    <location>
        <begin position="92"/>
        <end position="212"/>
    </location>
</feature>
<reference evidence="5" key="1">
    <citation type="submission" date="2018-08" db="EMBL/GenBank/DDBJ databases">
        <title>Difference in expression of glutathione-s-transferase of Apolygus lucorum after treatment with different agents.</title>
        <authorList>
            <person name="Zhang W."/>
            <person name="Zhao L."/>
            <person name="Li J."/>
            <person name="Zhou X."/>
            <person name="Li Q."/>
            <person name="Hu Z."/>
        </authorList>
    </citation>
    <scope>NUCLEOTIDE SEQUENCE</scope>
</reference>
<dbReference type="SUPFAM" id="SSF47616">
    <property type="entry name" value="GST C-terminal domain-like"/>
    <property type="match status" value="1"/>
</dbReference>
<protein>
    <submittedName>
        <fullName evidence="5">Glutathione S-transferase</fullName>
        <ecNumber evidence="5">2.5.1.18</ecNumber>
    </submittedName>
</protein>
<dbReference type="AlphaFoldDB" id="A0A386IRK1"/>
<dbReference type="SUPFAM" id="SSF52833">
    <property type="entry name" value="Thioredoxin-like"/>
    <property type="match status" value="1"/>
</dbReference>
<dbReference type="InterPro" id="IPR036282">
    <property type="entry name" value="Glutathione-S-Trfase_C_sf"/>
</dbReference>
<dbReference type="GO" id="GO:0005737">
    <property type="term" value="C:cytoplasm"/>
    <property type="evidence" value="ECO:0007669"/>
    <property type="project" value="InterPro"/>
</dbReference>
<dbReference type="PRINTS" id="PR01625">
    <property type="entry name" value="GSTRNSFRASEO"/>
</dbReference>
<accession>A0A386IRK1</accession>
<proteinExistence type="evidence at transcript level"/>
<name>A0A386IRK1_APOLU</name>
<dbReference type="InterPro" id="IPR010987">
    <property type="entry name" value="Glutathione-S-Trfase_C-like"/>
</dbReference>
<evidence type="ECO:0000259" key="4">
    <source>
        <dbReference type="PROSITE" id="PS50405"/>
    </source>
</evidence>
<evidence type="ECO:0000259" key="3">
    <source>
        <dbReference type="PROSITE" id="PS50404"/>
    </source>
</evidence>
<dbReference type="Pfam" id="PF13409">
    <property type="entry name" value="GST_N_2"/>
    <property type="match status" value="1"/>
</dbReference>
<dbReference type="PANTHER" id="PTHR43968:SF6">
    <property type="entry name" value="GLUTATHIONE S-TRANSFERASE OMEGA"/>
    <property type="match status" value="1"/>
</dbReference>
<dbReference type="InterPro" id="IPR005442">
    <property type="entry name" value="GST_omega"/>
</dbReference>
<dbReference type="EMBL" id="MH756630">
    <property type="protein sequence ID" value="AYD60569.1"/>
    <property type="molecule type" value="mRNA"/>
</dbReference>
<dbReference type="InterPro" id="IPR036249">
    <property type="entry name" value="Thioredoxin-like_sf"/>
</dbReference>
<dbReference type="InterPro" id="IPR050983">
    <property type="entry name" value="GST_Omega/HSP26"/>
</dbReference>
<dbReference type="PROSITE" id="PS50405">
    <property type="entry name" value="GST_CTER"/>
    <property type="match status" value="1"/>
</dbReference>
<keyword evidence="5" id="KW-0808">Transferase</keyword>
<evidence type="ECO:0000256" key="2">
    <source>
        <dbReference type="ARBA" id="ARBA00023002"/>
    </source>
</evidence>
<evidence type="ECO:0000313" key="5">
    <source>
        <dbReference type="EMBL" id="AYD60569.1"/>
    </source>
</evidence>
<dbReference type="PROSITE" id="PS50404">
    <property type="entry name" value="GST_NTER"/>
    <property type="match status" value="1"/>
</dbReference>